<reference evidence="1" key="1">
    <citation type="journal article" date="2019" name="Sci. Rep.">
        <title>Draft genome of Tanacetum cinerariifolium, the natural source of mosquito coil.</title>
        <authorList>
            <person name="Yamashiro T."/>
            <person name="Shiraishi A."/>
            <person name="Satake H."/>
            <person name="Nakayama K."/>
        </authorList>
    </citation>
    <scope>NUCLEOTIDE SEQUENCE</scope>
</reference>
<dbReference type="AlphaFoldDB" id="A0A699TJC6"/>
<accession>A0A699TJC6</accession>
<protein>
    <recommendedName>
        <fullName evidence="2">Reverse transcriptase domain-containing protein</fullName>
    </recommendedName>
</protein>
<proteinExistence type="predicted"/>
<evidence type="ECO:0000313" key="1">
    <source>
        <dbReference type="EMBL" id="GFD09823.1"/>
    </source>
</evidence>
<dbReference type="EMBL" id="BKCJ011248223">
    <property type="protein sequence ID" value="GFD09823.1"/>
    <property type="molecule type" value="Genomic_DNA"/>
</dbReference>
<sequence>IENFAYDSEGDIRFLEELLIDDSILFPNNESSEFEFDNPSFPRPPPKPPDAEFDFELKAGEENDSDEFECLYPRDEFDISNDENDDYFPFMFDSKVFYFLSAESEDTIFDPGISD</sequence>
<comment type="caution">
    <text evidence="1">The sequence shown here is derived from an EMBL/GenBank/DDBJ whole genome shotgun (WGS) entry which is preliminary data.</text>
</comment>
<feature type="non-terminal residue" evidence="1">
    <location>
        <position position="1"/>
    </location>
</feature>
<evidence type="ECO:0008006" key="2">
    <source>
        <dbReference type="Google" id="ProtNLM"/>
    </source>
</evidence>
<organism evidence="1">
    <name type="scientific">Tanacetum cinerariifolium</name>
    <name type="common">Dalmatian daisy</name>
    <name type="synonym">Chrysanthemum cinerariifolium</name>
    <dbReference type="NCBI Taxonomy" id="118510"/>
    <lineage>
        <taxon>Eukaryota</taxon>
        <taxon>Viridiplantae</taxon>
        <taxon>Streptophyta</taxon>
        <taxon>Embryophyta</taxon>
        <taxon>Tracheophyta</taxon>
        <taxon>Spermatophyta</taxon>
        <taxon>Magnoliopsida</taxon>
        <taxon>eudicotyledons</taxon>
        <taxon>Gunneridae</taxon>
        <taxon>Pentapetalae</taxon>
        <taxon>asterids</taxon>
        <taxon>campanulids</taxon>
        <taxon>Asterales</taxon>
        <taxon>Asteraceae</taxon>
        <taxon>Asteroideae</taxon>
        <taxon>Anthemideae</taxon>
        <taxon>Anthemidinae</taxon>
        <taxon>Tanacetum</taxon>
    </lineage>
</organism>
<gene>
    <name evidence="1" type="ORF">Tci_881792</name>
</gene>
<name>A0A699TJC6_TANCI</name>